<keyword evidence="6" id="KW-0732">Signal</keyword>
<comment type="subcellular location">
    <subcellularLocation>
        <location evidence="1">Membrane</location>
        <topology evidence="1">Single-pass membrane protein</topology>
    </subcellularLocation>
</comment>
<dbReference type="FunFam" id="1.10.510.10:FF:001019">
    <property type="entry name" value="G-type lectin S-receptor-like serine/threonine-protein kinase B120"/>
    <property type="match status" value="1"/>
</dbReference>
<feature type="domain" description="Gnk2-homologous" evidence="19">
    <location>
        <begin position="11"/>
        <end position="113"/>
    </location>
</feature>
<dbReference type="Gene3D" id="3.30.430.20">
    <property type="entry name" value="Gnk2 domain, C-X8-C-X2-C motif"/>
    <property type="match status" value="4"/>
</dbReference>
<evidence type="ECO:0000256" key="12">
    <source>
        <dbReference type="ARBA" id="ARBA00023136"/>
    </source>
</evidence>
<keyword evidence="12 17" id="KW-0472">Membrane</keyword>
<feature type="binding site" evidence="15">
    <location>
        <position position="632"/>
    </location>
    <ligand>
        <name>ATP</name>
        <dbReference type="ChEBI" id="CHEBI:30616"/>
    </ligand>
</feature>
<evidence type="ECO:0000256" key="14">
    <source>
        <dbReference type="ARBA" id="ARBA00023180"/>
    </source>
</evidence>
<dbReference type="InterPro" id="IPR011009">
    <property type="entry name" value="Kinase-like_dom_sf"/>
</dbReference>
<evidence type="ECO:0000256" key="1">
    <source>
        <dbReference type="ARBA" id="ARBA00004167"/>
    </source>
</evidence>
<evidence type="ECO:0000259" key="18">
    <source>
        <dbReference type="PROSITE" id="PS50011"/>
    </source>
</evidence>
<keyword evidence="11 17" id="KW-1133">Transmembrane helix</keyword>
<feature type="region of interest" description="Disordered" evidence="16">
    <location>
        <begin position="512"/>
        <end position="532"/>
    </location>
</feature>
<keyword evidence="13" id="KW-0675">Receptor</keyword>
<dbReference type="InterPro" id="IPR002902">
    <property type="entry name" value="GNK2"/>
</dbReference>
<dbReference type="SMART" id="SM00220">
    <property type="entry name" value="S_TKc"/>
    <property type="match status" value="1"/>
</dbReference>
<evidence type="ECO:0008006" key="22">
    <source>
        <dbReference type="Google" id="ProtNLM"/>
    </source>
</evidence>
<dbReference type="PROSITE" id="PS51473">
    <property type="entry name" value="GNK2"/>
    <property type="match status" value="4"/>
</dbReference>
<dbReference type="EMBL" id="JAJSOW010000002">
    <property type="protein sequence ID" value="KAI9197805.1"/>
    <property type="molecule type" value="Genomic_DNA"/>
</dbReference>
<feature type="domain" description="Gnk2-homologous" evidence="19">
    <location>
        <begin position="122"/>
        <end position="227"/>
    </location>
</feature>
<keyword evidence="7" id="KW-0677">Repeat</keyword>
<dbReference type="GO" id="GO:0005886">
    <property type="term" value="C:plasma membrane"/>
    <property type="evidence" value="ECO:0007669"/>
    <property type="project" value="TreeGrafter"/>
</dbReference>
<dbReference type="PANTHER" id="PTHR27002">
    <property type="entry name" value="RECEPTOR-LIKE SERINE/THREONINE-PROTEIN KINASE SD1-8"/>
    <property type="match status" value="1"/>
</dbReference>
<evidence type="ECO:0000256" key="6">
    <source>
        <dbReference type="ARBA" id="ARBA00022729"/>
    </source>
</evidence>
<evidence type="ECO:0000256" key="13">
    <source>
        <dbReference type="ARBA" id="ARBA00023170"/>
    </source>
</evidence>
<dbReference type="CDD" id="cd23509">
    <property type="entry name" value="Gnk2-like"/>
    <property type="match status" value="4"/>
</dbReference>
<dbReference type="Pfam" id="PF00069">
    <property type="entry name" value="Pkinase"/>
    <property type="match status" value="1"/>
</dbReference>
<keyword evidence="14" id="KW-0325">Glycoprotein</keyword>
<dbReference type="AlphaFoldDB" id="A0AAD5JPA3"/>
<evidence type="ECO:0000256" key="4">
    <source>
        <dbReference type="ARBA" id="ARBA00022679"/>
    </source>
</evidence>
<keyword evidence="8 15" id="KW-0547">Nucleotide-binding</keyword>
<dbReference type="Proteomes" id="UP001064489">
    <property type="component" value="Chromosome 13"/>
</dbReference>
<dbReference type="InterPro" id="IPR038408">
    <property type="entry name" value="GNK2_sf"/>
</dbReference>
<evidence type="ECO:0000256" key="3">
    <source>
        <dbReference type="ARBA" id="ARBA00022553"/>
    </source>
</evidence>
<dbReference type="InterPro" id="IPR008271">
    <property type="entry name" value="Ser/Thr_kinase_AS"/>
</dbReference>
<keyword evidence="3" id="KW-0597">Phosphoprotein</keyword>
<dbReference type="InterPro" id="IPR000719">
    <property type="entry name" value="Prot_kinase_dom"/>
</dbReference>
<organism evidence="20 21">
    <name type="scientific">Acer negundo</name>
    <name type="common">Box elder</name>
    <dbReference type="NCBI Taxonomy" id="4023"/>
    <lineage>
        <taxon>Eukaryota</taxon>
        <taxon>Viridiplantae</taxon>
        <taxon>Streptophyta</taxon>
        <taxon>Embryophyta</taxon>
        <taxon>Tracheophyta</taxon>
        <taxon>Spermatophyta</taxon>
        <taxon>Magnoliopsida</taxon>
        <taxon>eudicotyledons</taxon>
        <taxon>Gunneridae</taxon>
        <taxon>Pentapetalae</taxon>
        <taxon>rosids</taxon>
        <taxon>malvids</taxon>
        <taxon>Sapindales</taxon>
        <taxon>Sapindaceae</taxon>
        <taxon>Hippocastanoideae</taxon>
        <taxon>Acereae</taxon>
        <taxon>Acer</taxon>
    </lineage>
</organism>
<evidence type="ECO:0000256" key="8">
    <source>
        <dbReference type="ARBA" id="ARBA00022741"/>
    </source>
</evidence>
<dbReference type="FunFam" id="3.30.430.20:FF:000002">
    <property type="entry name" value="Cysteine-rich receptor-like protein kinase 10"/>
    <property type="match status" value="1"/>
</dbReference>
<evidence type="ECO:0000313" key="20">
    <source>
        <dbReference type="EMBL" id="KAI9197805.1"/>
    </source>
</evidence>
<dbReference type="PROSITE" id="PS50011">
    <property type="entry name" value="PROTEIN_KINASE_DOM"/>
    <property type="match status" value="1"/>
</dbReference>
<keyword evidence="21" id="KW-1185">Reference proteome</keyword>
<reference evidence="20 21" key="1">
    <citation type="journal article" date="2022" name="Plant J.">
        <title>Strategies of tolerance reflected in two North American maple genomes.</title>
        <authorList>
            <person name="McEvoy S.L."/>
            <person name="Sezen U.U."/>
            <person name="Trouern-Trend A."/>
            <person name="McMahon S.M."/>
            <person name="Schaberg P.G."/>
            <person name="Yang J."/>
            <person name="Wegrzyn J.L."/>
            <person name="Swenson N.G."/>
        </authorList>
    </citation>
    <scope>NUCLEOTIDE SEQUENCE [LARGE SCALE GENOMIC DNA]</scope>
    <source>
        <strain evidence="20">91603</strain>
    </source>
</reference>
<evidence type="ECO:0000256" key="7">
    <source>
        <dbReference type="ARBA" id="ARBA00022737"/>
    </source>
</evidence>
<feature type="compositionally biased region" description="Pro residues" evidence="16">
    <location>
        <begin position="513"/>
        <end position="526"/>
    </location>
</feature>
<feature type="domain" description="Gnk2-homologous" evidence="19">
    <location>
        <begin position="401"/>
        <end position="503"/>
    </location>
</feature>
<dbReference type="PROSITE" id="PS00108">
    <property type="entry name" value="PROTEIN_KINASE_ST"/>
    <property type="match status" value="1"/>
</dbReference>
<keyword evidence="4" id="KW-0808">Transferase</keyword>
<evidence type="ECO:0000256" key="2">
    <source>
        <dbReference type="ARBA" id="ARBA00022527"/>
    </source>
</evidence>
<dbReference type="FunFam" id="3.30.430.20:FF:000003">
    <property type="entry name" value="Cysteine-rich RLK (RECEPTOR-like protein kinase) 10"/>
    <property type="match status" value="2"/>
</dbReference>
<evidence type="ECO:0000256" key="5">
    <source>
        <dbReference type="ARBA" id="ARBA00022692"/>
    </source>
</evidence>
<evidence type="ECO:0000256" key="10">
    <source>
        <dbReference type="ARBA" id="ARBA00022840"/>
    </source>
</evidence>
<dbReference type="PROSITE" id="PS00107">
    <property type="entry name" value="PROTEIN_KINASE_ATP"/>
    <property type="match status" value="1"/>
</dbReference>
<dbReference type="InterPro" id="IPR017441">
    <property type="entry name" value="Protein_kinase_ATP_BS"/>
</dbReference>
<dbReference type="Pfam" id="PF01657">
    <property type="entry name" value="Stress-antifung"/>
    <property type="match status" value="4"/>
</dbReference>
<dbReference type="GO" id="GO:0042742">
    <property type="term" value="P:defense response to bacterium"/>
    <property type="evidence" value="ECO:0007669"/>
    <property type="project" value="TreeGrafter"/>
</dbReference>
<gene>
    <name evidence="20" type="ORF">LWI28_004792</name>
</gene>
<keyword evidence="5 17" id="KW-0812">Transmembrane</keyword>
<dbReference type="Gene3D" id="3.30.200.20">
    <property type="entry name" value="Phosphorylase Kinase, domain 1"/>
    <property type="match status" value="1"/>
</dbReference>
<accession>A0AAD5JPA3</accession>
<dbReference type="Gene3D" id="1.10.510.10">
    <property type="entry name" value="Transferase(Phosphotransferase) domain 1"/>
    <property type="match status" value="1"/>
</dbReference>
<sequence>MVIFSSFTNANRLELDCPDSSVYTPNSTFQQNLKLLLQSLSSNTSLNGGFYNSSIGDDTDRVYGQALCRGDANRTACPDCIANAVQDILKNCSSEDAIIWYDLCQIHYSSQNFFLINTGYYGKFPDSNDQRRRISDPVLLTKVLKYLMDNITSGASSDPLKFAVGEINFVKSNNIYGLAQCTRDISASYCYRCLSSASVELIDKSGALEGGIVVDSNCNVRFELQRFYNSSSISLTYPTSDEANSQLVLLHNLARPTTVTLIQECDLLSILFFTFLSLFSTSLFSFTTAADPTYLYHFCSSTNYTRNSTYQTNLNRLLLSSLPSNGSSDGFHNATFGQVPNRVYGLFLCRGDVTAATCQNCVNFATLNAPQRCPVSKGIMIWYDECLLRYSDSNFFSTSTETPTVALLNTNNVSDPTRFDQIMGGLMNLAATQATDSPKRFATRKGNFTVFQDIYCLVQCTPDLSSSDCNRCLRMSIANLPTGKPGARRLYPSCYSRYEMYPFYNENLTETPAPAPTPVLRSPPSPGSRTRPKGNNNSLLIIAIVVPIVVFVLLFVLGYCFLARRARGRKKFNAIPEEMDANDITTVESLQFDFGTIEAATNKFSTNNKLGEGGFGEVYKGRLPNGQEIAVKRLSRSSGQGAKEFRNEVVLVAKLQHRNLVRLLGFCLEGEEKILVYEFVTNKSLDYFLYDPEKQGQLDWSRRYKIIEGISRGMLYLHEDSRLRIIHRDLKASNVLLDGDMNPKIADFGMAKIFGVDQTQGNTSRIVGTYGYMSPEYAMHGQRRWRSLELCLETLERRDTHAIIGFKFDRFLLKK</sequence>
<evidence type="ECO:0000256" key="11">
    <source>
        <dbReference type="ARBA" id="ARBA00022989"/>
    </source>
</evidence>
<keyword evidence="10 15" id="KW-0067">ATP-binding</keyword>
<feature type="domain" description="Protein kinase" evidence="18">
    <location>
        <begin position="604"/>
        <end position="815"/>
    </location>
</feature>
<name>A0AAD5JPA3_ACENE</name>
<proteinExistence type="predicted"/>
<evidence type="ECO:0000256" key="17">
    <source>
        <dbReference type="SAM" id="Phobius"/>
    </source>
</evidence>
<feature type="domain" description="Gnk2-homologous" evidence="19">
    <location>
        <begin position="292"/>
        <end position="395"/>
    </location>
</feature>
<dbReference type="PANTHER" id="PTHR27002:SF1050">
    <property type="entry name" value="CYSTEINE-RICH RECEPTOR-LIKE PROTEIN KINASE 5"/>
    <property type="match status" value="1"/>
</dbReference>
<evidence type="ECO:0000259" key="19">
    <source>
        <dbReference type="PROSITE" id="PS51473"/>
    </source>
</evidence>
<comment type="caution">
    <text evidence="20">The sequence shown here is derived from an EMBL/GenBank/DDBJ whole genome shotgun (WGS) entry which is preliminary data.</text>
</comment>
<protein>
    <recommendedName>
        <fullName evidence="22">Cysteine-rich receptor-like protein kinase 25</fullName>
    </recommendedName>
</protein>
<evidence type="ECO:0000256" key="15">
    <source>
        <dbReference type="PROSITE-ProRule" id="PRU10141"/>
    </source>
</evidence>
<dbReference type="GO" id="GO:0005524">
    <property type="term" value="F:ATP binding"/>
    <property type="evidence" value="ECO:0007669"/>
    <property type="project" value="UniProtKB-UniRule"/>
</dbReference>
<evidence type="ECO:0000256" key="16">
    <source>
        <dbReference type="SAM" id="MobiDB-lite"/>
    </source>
</evidence>
<dbReference type="FunFam" id="3.30.200.20:FF:000142">
    <property type="entry name" value="Cysteine-rich receptor-like protein kinase 10"/>
    <property type="match status" value="1"/>
</dbReference>
<dbReference type="SUPFAM" id="SSF56112">
    <property type="entry name" value="Protein kinase-like (PK-like)"/>
    <property type="match status" value="1"/>
</dbReference>
<evidence type="ECO:0000313" key="21">
    <source>
        <dbReference type="Proteomes" id="UP001064489"/>
    </source>
</evidence>
<keyword evidence="9" id="KW-0418">Kinase</keyword>
<dbReference type="GO" id="GO:0004674">
    <property type="term" value="F:protein serine/threonine kinase activity"/>
    <property type="evidence" value="ECO:0007669"/>
    <property type="project" value="UniProtKB-KW"/>
</dbReference>
<evidence type="ECO:0000256" key="9">
    <source>
        <dbReference type="ARBA" id="ARBA00022777"/>
    </source>
</evidence>
<feature type="transmembrane region" description="Helical" evidence="17">
    <location>
        <begin position="539"/>
        <end position="562"/>
    </location>
</feature>
<keyword evidence="2" id="KW-0723">Serine/threonine-protein kinase</keyword>